<organism evidence="4 5">
    <name type="scientific">Georgenia deserti</name>
    <dbReference type="NCBI Taxonomy" id="2093781"/>
    <lineage>
        <taxon>Bacteria</taxon>
        <taxon>Bacillati</taxon>
        <taxon>Actinomycetota</taxon>
        <taxon>Actinomycetes</taxon>
        <taxon>Micrococcales</taxon>
        <taxon>Bogoriellaceae</taxon>
        <taxon>Georgenia</taxon>
    </lineage>
</organism>
<keyword evidence="5" id="KW-1185">Reference proteome</keyword>
<dbReference type="PANTHER" id="PTHR10584:SF166">
    <property type="entry name" value="RIBOKINASE"/>
    <property type="match status" value="1"/>
</dbReference>
<proteinExistence type="predicted"/>
<evidence type="ECO:0000259" key="3">
    <source>
        <dbReference type="Pfam" id="PF00294"/>
    </source>
</evidence>
<keyword evidence="1" id="KW-0808">Transferase</keyword>
<accession>A0ABW4L881</accession>
<dbReference type="Gene3D" id="3.40.1190.20">
    <property type="match status" value="1"/>
</dbReference>
<keyword evidence="2 4" id="KW-0418">Kinase</keyword>
<evidence type="ECO:0000256" key="1">
    <source>
        <dbReference type="ARBA" id="ARBA00022679"/>
    </source>
</evidence>
<dbReference type="Pfam" id="PF00294">
    <property type="entry name" value="PfkB"/>
    <property type="match status" value="1"/>
</dbReference>
<dbReference type="EMBL" id="JBHUEE010000013">
    <property type="protein sequence ID" value="MFD1719751.1"/>
    <property type="molecule type" value="Genomic_DNA"/>
</dbReference>
<evidence type="ECO:0000256" key="2">
    <source>
        <dbReference type="ARBA" id="ARBA00022777"/>
    </source>
</evidence>
<feature type="domain" description="Carbohydrate kinase PfkB" evidence="3">
    <location>
        <begin position="57"/>
        <end position="306"/>
    </location>
</feature>
<evidence type="ECO:0000313" key="5">
    <source>
        <dbReference type="Proteomes" id="UP001597277"/>
    </source>
</evidence>
<reference evidence="5" key="1">
    <citation type="journal article" date="2019" name="Int. J. Syst. Evol. Microbiol.">
        <title>The Global Catalogue of Microorganisms (GCM) 10K type strain sequencing project: providing services to taxonomists for standard genome sequencing and annotation.</title>
        <authorList>
            <consortium name="The Broad Institute Genomics Platform"/>
            <consortium name="The Broad Institute Genome Sequencing Center for Infectious Disease"/>
            <person name="Wu L."/>
            <person name="Ma J."/>
        </authorList>
    </citation>
    <scope>NUCLEOTIDE SEQUENCE [LARGE SCALE GENOMIC DNA]</scope>
    <source>
        <strain evidence="5">JCM 17130</strain>
    </source>
</reference>
<dbReference type="GO" id="GO:0016301">
    <property type="term" value="F:kinase activity"/>
    <property type="evidence" value="ECO:0007669"/>
    <property type="project" value="UniProtKB-KW"/>
</dbReference>
<sequence length="380" mass="39438">MTDAPAAREPAAPAPDMTARARLDLLVTGPVFFDLVFTGLPHGPVPGTEIWAGGMGAAPGGIANLAVGAARLGLDTGLAAAFGDDAYADWLWTVLGRQEGVDLSASRRYRHWHTSVTVSLALDDDRAMVSHGHDAPEPVGTLVGDAPPARAAVAELGEPGSDPWWQQLASSGTLVFADAGWDPHEAWDRARLDLLAGCHAFTPNAAEAMAYTRTETPGAAARALAAHVPLAVVTMGADGALAVDAATGEEVQTEPLRVQALDATGAGDVFAAALVTGTLQDWSLERRLRFAVLCSALAVRHFGGSLAAPGWGDIADWWEETVAAARTGDRAARDTAARYEFLDDAIPGHPLARVRRADATIARFSDAGPGGTGPAPTVRT</sequence>
<dbReference type="SUPFAM" id="SSF53613">
    <property type="entry name" value="Ribokinase-like"/>
    <property type="match status" value="1"/>
</dbReference>
<name>A0ABW4L881_9MICO</name>
<protein>
    <submittedName>
        <fullName evidence="4">PfkB family carbohydrate kinase</fullName>
    </submittedName>
</protein>
<dbReference type="PANTHER" id="PTHR10584">
    <property type="entry name" value="SUGAR KINASE"/>
    <property type="match status" value="1"/>
</dbReference>
<dbReference type="InterPro" id="IPR029056">
    <property type="entry name" value="Ribokinase-like"/>
</dbReference>
<dbReference type="RefSeq" id="WP_388010672.1">
    <property type="nucleotide sequence ID" value="NZ_JBHUEE010000013.1"/>
</dbReference>
<dbReference type="Proteomes" id="UP001597277">
    <property type="component" value="Unassembled WGS sequence"/>
</dbReference>
<evidence type="ECO:0000313" key="4">
    <source>
        <dbReference type="EMBL" id="MFD1719751.1"/>
    </source>
</evidence>
<comment type="caution">
    <text evidence="4">The sequence shown here is derived from an EMBL/GenBank/DDBJ whole genome shotgun (WGS) entry which is preliminary data.</text>
</comment>
<dbReference type="InterPro" id="IPR011611">
    <property type="entry name" value="PfkB_dom"/>
</dbReference>
<gene>
    <name evidence="4" type="ORF">ACFSE6_18050</name>
</gene>